<evidence type="ECO:0000256" key="1">
    <source>
        <dbReference type="PIRNR" id="PIRNR026802"/>
    </source>
</evidence>
<organism evidence="2 3">
    <name type="scientific">Halorientalis brevis</name>
    <dbReference type="NCBI Taxonomy" id="1126241"/>
    <lineage>
        <taxon>Archaea</taxon>
        <taxon>Methanobacteriati</taxon>
        <taxon>Methanobacteriota</taxon>
        <taxon>Stenosarchaea group</taxon>
        <taxon>Halobacteria</taxon>
        <taxon>Halobacteriales</taxon>
        <taxon>Haloarculaceae</taxon>
        <taxon>Halorientalis</taxon>
    </lineage>
</organism>
<dbReference type="Proteomes" id="UP001597119">
    <property type="component" value="Unassembled WGS sequence"/>
</dbReference>
<proteinExistence type="predicted"/>
<keyword evidence="3" id="KW-1185">Reference proteome</keyword>
<dbReference type="PIRSF" id="PIRSF026802">
    <property type="entry name" value="UCP026802"/>
    <property type="match status" value="1"/>
</dbReference>
<dbReference type="PANTHER" id="PTHR42201">
    <property type="entry name" value="TAXIS PROTEIN"/>
    <property type="match status" value="1"/>
</dbReference>
<dbReference type="EMBL" id="JBHUDJ010000006">
    <property type="protein sequence ID" value="MFD1587991.1"/>
    <property type="molecule type" value="Genomic_DNA"/>
</dbReference>
<dbReference type="PANTHER" id="PTHR42201:SF1">
    <property type="entry name" value="TAXIS PROTEIN"/>
    <property type="match status" value="1"/>
</dbReference>
<sequence>MSESVIADFVGKFNTSAAAGGAEPIRGRILLSKKRLVLATDSDKLTIPLSRIFDVAVGKVPPDFGAFFDSTVTIAFNTNSQRHIAAVEASDEKIEKFSTVLFKVLLNGTTMMVKHPAQIGGRVTGEEFYTAKLLLKRRKVVFKGSDTSFTVDLSTVTNFDQKKREIAGASREVLSVRHMQNGQAVTSLAAIDSARKMSLLGRYLRLEYSEITEELEDVELSEEETELLVAVYSADPGVSLAGILDKEPSQVTMMLNDLTEQDLIRDGTDSTQLTAKGRIIVSNKLEDVNV</sequence>
<comment type="caution">
    <text evidence="2">The sequence shown here is derived from an EMBL/GenBank/DDBJ whole genome shotgun (WGS) entry which is preliminary data.</text>
</comment>
<dbReference type="RefSeq" id="WP_247380270.1">
    <property type="nucleotide sequence ID" value="NZ_JALLGV010000008.1"/>
</dbReference>
<dbReference type="Pfam" id="PF04283">
    <property type="entry name" value="CheF-arch"/>
    <property type="match status" value="1"/>
</dbReference>
<reference evidence="2 3" key="1">
    <citation type="journal article" date="2019" name="Int. J. Syst. Evol. Microbiol.">
        <title>The Global Catalogue of Microorganisms (GCM) 10K type strain sequencing project: providing services to taxonomists for standard genome sequencing and annotation.</title>
        <authorList>
            <consortium name="The Broad Institute Genomics Platform"/>
            <consortium name="The Broad Institute Genome Sequencing Center for Infectious Disease"/>
            <person name="Wu L."/>
            <person name="Ma J."/>
        </authorList>
    </citation>
    <scope>NUCLEOTIDE SEQUENCE [LARGE SCALE GENOMIC DNA]</scope>
    <source>
        <strain evidence="2 3">CGMCC 1.12125</strain>
    </source>
</reference>
<comment type="subunit">
    <text evidence="1">Interacts with chemotaxis (Che) proteins as well as flagella accessory (Fla) proteins.</text>
</comment>
<dbReference type="GO" id="GO:0006935">
    <property type="term" value="P:chemotaxis"/>
    <property type="evidence" value="ECO:0007669"/>
    <property type="project" value="UniProtKB-UniRule"/>
</dbReference>
<evidence type="ECO:0000313" key="2">
    <source>
        <dbReference type="EMBL" id="MFD1587991.1"/>
    </source>
</evidence>
<evidence type="ECO:0000313" key="3">
    <source>
        <dbReference type="Proteomes" id="UP001597119"/>
    </source>
</evidence>
<accession>A0ABD6CD81</accession>
<dbReference type="InterPro" id="IPR007381">
    <property type="entry name" value="CheF1/F2"/>
</dbReference>
<gene>
    <name evidence="2" type="ORF">ACFR9U_13470</name>
</gene>
<comment type="function">
    <text evidence="1">Involved in taxis signal transduction.</text>
</comment>
<keyword evidence="1" id="KW-0145">Chemotaxis</keyword>
<protein>
    <recommendedName>
        <fullName evidence="1">Taxis protein CheF</fullName>
    </recommendedName>
</protein>
<dbReference type="AlphaFoldDB" id="A0ABD6CD81"/>
<name>A0ABD6CD81_9EURY</name>